<dbReference type="SUPFAM" id="SSF52507">
    <property type="entry name" value="Homo-oligomeric flavin-containing Cys decarboxylases, HFCD"/>
    <property type="match status" value="1"/>
</dbReference>
<dbReference type="Gene3D" id="3.10.490.10">
    <property type="entry name" value="Gamma-glutamyl cyclotransferase-like"/>
    <property type="match status" value="1"/>
</dbReference>
<evidence type="ECO:0000259" key="6">
    <source>
        <dbReference type="Pfam" id="PF02441"/>
    </source>
</evidence>
<accession>A0A498S1B0</accession>
<proteinExistence type="inferred from homology"/>
<dbReference type="Pfam" id="PF04752">
    <property type="entry name" value="ChaC"/>
    <property type="match status" value="1"/>
</dbReference>
<evidence type="ECO:0000256" key="3">
    <source>
        <dbReference type="ARBA" id="ARBA00023239"/>
    </source>
</evidence>
<dbReference type="GO" id="GO:0061928">
    <property type="term" value="F:glutathione specific gamma-glutamylcyclotransferase activity"/>
    <property type="evidence" value="ECO:0007669"/>
    <property type="project" value="UniProtKB-EC"/>
</dbReference>
<evidence type="ECO:0000256" key="1">
    <source>
        <dbReference type="ARBA" id="ARBA00009662"/>
    </source>
</evidence>
<dbReference type="GO" id="GO:0004633">
    <property type="term" value="F:phosphopantothenoylcysteine decarboxylase activity"/>
    <property type="evidence" value="ECO:0007669"/>
    <property type="project" value="TreeGrafter"/>
</dbReference>
<dbReference type="EMBL" id="UPTC01000171">
    <property type="protein sequence ID" value="VBB27030.1"/>
    <property type="molecule type" value="Genomic_DNA"/>
</dbReference>
<dbReference type="InterPro" id="IPR006840">
    <property type="entry name" value="ChaC"/>
</dbReference>
<dbReference type="Proteomes" id="UP000276991">
    <property type="component" value="Unassembled WGS sequence"/>
</dbReference>
<dbReference type="CDD" id="cd06661">
    <property type="entry name" value="GGCT_like"/>
    <property type="match status" value="1"/>
</dbReference>
<evidence type="ECO:0000256" key="2">
    <source>
        <dbReference type="ARBA" id="ARBA00022993"/>
    </source>
</evidence>
<keyword evidence="3" id="KW-0456">Lyase</keyword>
<comment type="similarity">
    <text evidence="1">Belongs to the gamma-glutamylcyclotransferase family. ChaC subfamily.</text>
</comment>
<dbReference type="PANTHER" id="PTHR14359:SF6">
    <property type="entry name" value="PHOSPHOPANTOTHENOYLCYSTEINE DECARBOXYLASE"/>
    <property type="match status" value="1"/>
</dbReference>
<organism evidence="7 8">
    <name type="scientific">Acanthocheilonema viteae</name>
    <name type="common">Filarial nematode worm</name>
    <name type="synonym">Dipetalonema viteae</name>
    <dbReference type="NCBI Taxonomy" id="6277"/>
    <lineage>
        <taxon>Eukaryota</taxon>
        <taxon>Metazoa</taxon>
        <taxon>Ecdysozoa</taxon>
        <taxon>Nematoda</taxon>
        <taxon>Chromadorea</taxon>
        <taxon>Rhabditida</taxon>
        <taxon>Spirurina</taxon>
        <taxon>Spiruromorpha</taxon>
        <taxon>Filarioidea</taxon>
        <taxon>Onchocercidae</taxon>
        <taxon>Acanthocheilonema</taxon>
    </lineage>
</organism>
<name>A0A498S1B0_ACAVI</name>
<dbReference type="GO" id="GO:0006751">
    <property type="term" value="P:glutathione catabolic process"/>
    <property type="evidence" value="ECO:0007669"/>
    <property type="project" value="InterPro"/>
</dbReference>
<dbReference type="Pfam" id="PF02441">
    <property type="entry name" value="Flavoprotein"/>
    <property type="match status" value="1"/>
</dbReference>
<keyword evidence="8" id="KW-1185">Reference proteome</keyword>
<keyword evidence="2" id="KW-0173">Coenzyme A biosynthesis</keyword>
<reference evidence="7 8" key="1">
    <citation type="submission" date="2018-08" db="EMBL/GenBank/DDBJ databases">
        <authorList>
            <person name="Laetsch R D."/>
            <person name="Stevens L."/>
            <person name="Kumar S."/>
            <person name="Blaxter L. M."/>
        </authorList>
    </citation>
    <scope>NUCLEOTIDE SEQUENCE [LARGE SCALE GENOMIC DNA]</scope>
</reference>
<comment type="catalytic activity">
    <reaction evidence="5">
        <text>glutathione = L-cysteinylglycine + 5-oxo-L-proline</text>
        <dbReference type="Rhea" id="RHEA:47724"/>
        <dbReference type="ChEBI" id="CHEBI:57925"/>
        <dbReference type="ChEBI" id="CHEBI:58402"/>
        <dbReference type="ChEBI" id="CHEBI:61694"/>
        <dbReference type="EC" id="4.3.2.7"/>
    </reaction>
</comment>
<dbReference type="InterPro" id="IPR036551">
    <property type="entry name" value="Flavin_trans-like"/>
</dbReference>
<protein>
    <recommendedName>
        <fullName evidence="6">Flavoprotein domain-containing protein</fullName>
    </recommendedName>
</protein>
<evidence type="ECO:0000256" key="4">
    <source>
        <dbReference type="ARBA" id="ARBA00038350"/>
    </source>
</evidence>
<dbReference type="GO" id="GO:0071513">
    <property type="term" value="C:phosphopantothenoylcysteine decarboxylase complex"/>
    <property type="evidence" value="ECO:0007669"/>
    <property type="project" value="TreeGrafter"/>
</dbReference>
<gene>
    <name evidence="7" type="ORF">NAV_LOCUS1860</name>
</gene>
<dbReference type="OrthoDB" id="1532798at2759"/>
<dbReference type="InterPro" id="IPR003382">
    <property type="entry name" value="Flavoprotein"/>
</dbReference>
<comment type="similarity">
    <text evidence="4">Belongs to the HFCD (homooligomeric flavin containing Cys decarboxylase) superfamily.</text>
</comment>
<evidence type="ECO:0000256" key="5">
    <source>
        <dbReference type="ARBA" id="ARBA00048073"/>
    </source>
</evidence>
<dbReference type="AlphaFoldDB" id="A0A498S1B0"/>
<evidence type="ECO:0000313" key="8">
    <source>
        <dbReference type="Proteomes" id="UP000276991"/>
    </source>
</evidence>
<dbReference type="PANTHER" id="PTHR14359">
    <property type="entry name" value="HOMO-OLIGOMERIC FLAVIN CONTAINING CYS DECARBOXYLASE FAMILY"/>
    <property type="match status" value="1"/>
</dbReference>
<evidence type="ECO:0000313" key="7">
    <source>
        <dbReference type="EMBL" id="VBB27030.1"/>
    </source>
</evidence>
<feature type="domain" description="Flavoprotein" evidence="6">
    <location>
        <begin position="387"/>
        <end position="556"/>
    </location>
</feature>
<dbReference type="GO" id="GO:0010181">
    <property type="term" value="F:FMN binding"/>
    <property type="evidence" value="ECO:0007669"/>
    <property type="project" value="TreeGrafter"/>
</dbReference>
<dbReference type="InterPro" id="IPR013024">
    <property type="entry name" value="GGCT-like"/>
</dbReference>
<dbReference type="Gene3D" id="3.40.50.1950">
    <property type="entry name" value="Flavin prenyltransferase-like"/>
    <property type="match status" value="1"/>
</dbReference>
<dbReference type="GO" id="GO:0015937">
    <property type="term" value="P:coenzyme A biosynthetic process"/>
    <property type="evidence" value="ECO:0007669"/>
    <property type="project" value="UniProtKB-KW"/>
</dbReference>
<sequence>METKRIDEKVMPIESVLMLTSVVQHWGLAVTFRNLSWLAELLRNSYSGKMDEPYLRKPRIVYRTGVPNPLTLDQYSAVLGKSTFYPSDKVEKNRNLVCTNGPMYRPDGGTIVVYDCTLYPRGTLNDDQVRRTFRVDGYRWGNSKGVHNLSNGLQKRYNLLYCKNDPHGDDRFIRCEYSREPCGLVLFHYIGDHVAAAQVSDNAPHGNAKRTNQPFLRTLPIILQEVKEQSITNNNAVEIYDRLMEQSIYDQCSSSSRVTPRRLRNKEQVRNVMKSFRQKLARNSLYIQPRPTSLYVTEQEASALGRRVLRRSNAELDRNQVEVVEGGVFERMPDGQTPVVLKKARTEDDSESSYAPIDVTTVDTQNIKTRAPYGPDHSFVRQGGKFHLLVGITGSVASIKLSELITELHKNSPEEKLVIRIVATDAARTFIDESSFDVPIYTDLDEWNMWKKRGDPVLHIELRKWSDAMLIAPLDANSMGKIANGICDNILLSIVRAWDPRKPLYYAPAMNVAMWENPLTYQHRKVLKELLRYKEIPPIEKELMCGDTGSGAMATVQMIASIVASELYGCWQPINQELENRKAVNDLYLRNISFSLEIEYSFENYGCPRSVAYGVILVSAWLEDFPYRNVIPGVVRGYSRRFWQLSPDHRGTASSPGRTVTLVADENGSCWGLAYEVAEEQASDTIKYLDLREKAGYLRKEVMFYPDNGSSFFPINVYLAAEGENPYFTGPTDEKSIVCTILKARGLSGTNIEYVLRLAECVHRMAPHINDEHLFTIEKKVLDECRQLNIQDDYLTKYLNQKRLN</sequence>
<dbReference type="STRING" id="6277.A0A498S1B0"/>